<dbReference type="RefSeq" id="WP_250160703.1">
    <property type="nucleotide sequence ID" value="NZ_AP024828.1"/>
</dbReference>
<evidence type="ECO:0000313" key="2">
    <source>
        <dbReference type="EMBL" id="BCZ20656.1"/>
    </source>
</evidence>
<sequence>MTSQDDQQPDDARLEHFDDPELGSGARDTGSDTPEHGRAGRPVGTVDEDANPPMSDPTASDTYSGTGEMPPQDTGSAIPPYEGRQESAPSDTQGTGGATGPTTNPDYKSASPASTPGGASQSPADEQPASQMPESDRDDDRVGPAHVAGTRTGESKP</sequence>
<feature type="compositionally biased region" description="Basic and acidic residues" evidence="1">
    <location>
        <begin position="10"/>
        <end position="19"/>
    </location>
</feature>
<feature type="compositionally biased region" description="Basic and acidic residues" evidence="1">
    <location>
        <begin position="134"/>
        <end position="143"/>
    </location>
</feature>
<dbReference type="EMBL" id="AP024828">
    <property type="protein sequence ID" value="BCZ20656.1"/>
    <property type="molecule type" value="Genomic_DNA"/>
</dbReference>
<gene>
    <name evidence="2" type="ORF">MTY59_05110</name>
</gene>
<evidence type="ECO:0000313" key="3">
    <source>
        <dbReference type="Proteomes" id="UP000826012"/>
    </source>
</evidence>
<evidence type="ECO:0000256" key="1">
    <source>
        <dbReference type="SAM" id="MobiDB-lite"/>
    </source>
</evidence>
<accession>A0ABN6IAL4</accession>
<feature type="compositionally biased region" description="Basic and acidic residues" evidence="1">
    <location>
        <begin position="29"/>
        <end position="38"/>
    </location>
</feature>
<feature type="region of interest" description="Disordered" evidence="1">
    <location>
        <begin position="1"/>
        <end position="157"/>
    </location>
</feature>
<organism evidence="2 3">
    <name type="scientific">Mycobacterium senriense</name>
    <dbReference type="NCBI Taxonomy" id="2775496"/>
    <lineage>
        <taxon>Bacteria</taxon>
        <taxon>Bacillati</taxon>
        <taxon>Actinomycetota</taxon>
        <taxon>Actinomycetes</taxon>
        <taxon>Mycobacteriales</taxon>
        <taxon>Mycobacteriaceae</taxon>
        <taxon>Mycobacterium</taxon>
        <taxon>Mycobacterium avium complex (MAC)</taxon>
    </lineage>
</organism>
<feature type="compositionally biased region" description="Low complexity" evidence="1">
    <location>
        <begin position="109"/>
        <end position="124"/>
    </location>
</feature>
<proteinExistence type="predicted"/>
<reference evidence="2 3" key="2">
    <citation type="submission" date="2021-07" db="EMBL/GenBank/DDBJ databases">
        <authorList>
            <person name="Matsumoto Y."/>
            <person name="Motooka D."/>
            <person name="Nakamura S."/>
        </authorList>
    </citation>
    <scope>NUCLEOTIDE SEQUENCE [LARGE SCALE GENOMIC DNA]</scope>
    <source>
        <strain evidence="2 3">TY59</strain>
    </source>
</reference>
<reference evidence="2 3" key="1">
    <citation type="submission" date="2021-07" db="EMBL/GenBank/DDBJ databases">
        <title>Complete genome sequence of nontuberculous Mycobacterium sp. TY59.</title>
        <authorList>
            <person name="Fukushima K."/>
        </authorList>
    </citation>
    <scope>NUCLEOTIDE SEQUENCE [LARGE SCALE GENOMIC DNA]</scope>
    <source>
        <strain evidence="2 3">TY59</strain>
    </source>
</reference>
<protein>
    <submittedName>
        <fullName evidence="2">Uncharacterized protein</fullName>
    </submittedName>
</protein>
<dbReference type="Proteomes" id="UP000826012">
    <property type="component" value="Chromosome"/>
</dbReference>
<name>A0ABN6IAL4_9MYCO</name>
<keyword evidence="3" id="KW-1185">Reference proteome</keyword>